<proteinExistence type="inferred from homology"/>
<dbReference type="Pfam" id="PF01168">
    <property type="entry name" value="Ala_racemase_N"/>
    <property type="match status" value="1"/>
</dbReference>
<dbReference type="CDD" id="cd06812">
    <property type="entry name" value="PLPDE_III_DSD_D-TA_like_1"/>
    <property type="match status" value="1"/>
</dbReference>
<keyword evidence="2" id="KW-0456">Lyase</keyword>
<dbReference type="AlphaFoldDB" id="A0A9X3CL63"/>
<dbReference type="SUPFAM" id="SSF51419">
    <property type="entry name" value="PLP-binding barrel"/>
    <property type="match status" value="1"/>
</dbReference>
<dbReference type="EMBL" id="JAKRRY010000004">
    <property type="protein sequence ID" value="MCW8345408.1"/>
    <property type="molecule type" value="Genomic_DNA"/>
</dbReference>
<dbReference type="InterPro" id="IPR051466">
    <property type="entry name" value="D-amino_acid_metab_enzyme"/>
</dbReference>
<dbReference type="SMART" id="SM01119">
    <property type="entry name" value="D-ser_dehydrat"/>
    <property type="match status" value="1"/>
</dbReference>
<dbReference type="RefSeq" id="WP_265673850.1">
    <property type="nucleotide sequence ID" value="NZ_JAKRRY010000004.1"/>
</dbReference>
<keyword evidence="5" id="KW-1185">Reference proteome</keyword>
<name>A0A9X3CL63_9VIBR</name>
<dbReference type="GO" id="GO:0008721">
    <property type="term" value="F:D-serine ammonia-lyase activity"/>
    <property type="evidence" value="ECO:0007669"/>
    <property type="project" value="TreeGrafter"/>
</dbReference>
<reference evidence="4" key="1">
    <citation type="submission" date="2022-02" db="EMBL/GenBank/DDBJ databases">
        <title>Vibrio sp. nov, a new bacterium isolated from seawater.</title>
        <authorList>
            <person name="Yuan Y."/>
        </authorList>
    </citation>
    <scope>NUCLEOTIDE SEQUENCE</scope>
    <source>
        <strain evidence="4">ZSDZ65</strain>
    </source>
</reference>
<feature type="domain" description="D-serine dehydratase-like" evidence="3">
    <location>
        <begin position="262"/>
        <end position="369"/>
    </location>
</feature>
<evidence type="ECO:0000313" key="5">
    <source>
        <dbReference type="Proteomes" id="UP001155587"/>
    </source>
</evidence>
<dbReference type="Pfam" id="PF14031">
    <property type="entry name" value="D-ser_dehydrat"/>
    <property type="match status" value="1"/>
</dbReference>
<dbReference type="Gene3D" id="2.40.37.20">
    <property type="entry name" value="D-serine dehydratase-like domain"/>
    <property type="match status" value="1"/>
</dbReference>
<accession>A0A9X3CL63</accession>
<dbReference type="Gene3D" id="3.20.20.10">
    <property type="entry name" value="Alanine racemase"/>
    <property type="match status" value="1"/>
</dbReference>
<dbReference type="Proteomes" id="UP001155587">
    <property type="component" value="Unassembled WGS sequence"/>
</dbReference>
<dbReference type="GO" id="GO:0036088">
    <property type="term" value="P:D-serine catabolic process"/>
    <property type="evidence" value="ECO:0007669"/>
    <property type="project" value="TreeGrafter"/>
</dbReference>
<sequence>MLQNSDLKIHYDKLDTPFLFVNKPIFFNNLTRLRTEIEGLKCELRPHFKTLRALESTPYLLPKKSSPITVSTMKEAEALASAGYRDIIYAVGIAASKLPRVANLLSKGIEIKVILDSVEQANLLNDFSINNHCAISALIEIDCDGHRGGITPDDPTLVKIAQLLDRGAACFQGILTHAGESYQCFDQASLRAAAQNEVDAAVNAARHLRATDIICNIVSIGSTPTAHSYQNLDGITEVRAGVYGFFDLVMTGIGVCTTHDIAASVVTTVIGHNKERGSLFIDAGWMALSSDRGTASQPKDCGYGLLTDSAGKVLDNLQVTTVNQEHGIIEAVDGSNINFDNFPIGCRLHVLPNHACATASMHQHYHVFDIQTNTYDVWTRVQGW</sequence>
<dbReference type="InterPro" id="IPR029066">
    <property type="entry name" value="PLP-binding_barrel"/>
</dbReference>
<dbReference type="InterPro" id="IPR001608">
    <property type="entry name" value="Ala_racemase_N"/>
</dbReference>
<comment type="caution">
    <text evidence="4">The sequence shown here is derived from an EMBL/GenBank/DDBJ whole genome shotgun (WGS) entry which is preliminary data.</text>
</comment>
<evidence type="ECO:0000256" key="2">
    <source>
        <dbReference type="ARBA" id="ARBA00023239"/>
    </source>
</evidence>
<evidence type="ECO:0000256" key="1">
    <source>
        <dbReference type="ARBA" id="ARBA00005323"/>
    </source>
</evidence>
<dbReference type="PANTHER" id="PTHR28004:SF2">
    <property type="entry name" value="D-SERINE DEHYDRATASE"/>
    <property type="match status" value="1"/>
</dbReference>
<dbReference type="PANTHER" id="PTHR28004">
    <property type="entry name" value="ZGC:162816-RELATED"/>
    <property type="match status" value="1"/>
</dbReference>
<dbReference type="InterPro" id="IPR042208">
    <property type="entry name" value="D-ser_dehydrat-like_sf"/>
</dbReference>
<organism evidence="4 5">
    <name type="scientific">Vibrio qingdaonensis</name>
    <dbReference type="NCBI Taxonomy" id="2829491"/>
    <lineage>
        <taxon>Bacteria</taxon>
        <taxon>Pseudomonadati</taxon>
        <taxon>Pseudomonadota</taxon>
        <taxon>Gammaproteobacteria</taxon>
        <taxon>Vibrionales</taxon>
        <taxon>Vibrionaceae</taxon>
        <taxon>Vibrio</taxon>
    </lineage>
</organism>
<evidence type="ECO:0000259" key="3">
    <source>
        <dbReference type="SMART" id="SM01119"/>
    </source>
</evidence>
<protein>
    <submittedName>
        <fullName evidence="4">DSD1 family PLP-dependent enzyme</fullName>
    </submittedName>
</protein>
<dbReference type="InterPro" id="IPR026956">
    <property type="entry name" value="D-ser_dehydrat-like_dom"/>
</dbReference>
<comment type="similarity">
    <text evidence="1">Belongs to the DSD1 family.</text>
</comment>
<evidence type="ECO:0000313" key="4">
    <source>
        <dbReference type="EMBL" id="MCW8345408.1"/>
    </source>
</evidence>
<gene>
    <name evidence="4" type="ORF">MD535_05100</name>
</gene>